<evidence type="ECO:0000256" key="1">
    <source>
        <dbReference type="SAM" id="SignalP"/>
    </source>
</evidence>
<name>A0ABY2XBR5_9RHOB</name>
<dbReference type="Gene3D" id="2.60.120.1140">
    <property type="entry name" value="Protein of unknown function DUF192"/>
    <property type="match status" value="1"/>
</dbReference>
<sequence>MKLTGFFVAAALALCGGGLHAETCRDDRVQLRGDWGSAGFSVEVVDTVEDRARGLMFREEMPRGAGMLFVYDTPGPVSFWMKNTLIPLDMVFVDDAGTVQRVHSNAIPGDLTPIDGGDDILVVLEINGGLAQRYGIGPGSQLRHPVFSDNGPVWPC</sequence>
<organism evidence="2 3">
    <name type="scientific">Arenibacterium halophilum</name>
    <dbReference type="NCBI Taxonomy" id="2583821"/>
    <lineage>
        <taxon>Bacteria</taxon>
        <taxon>Pseudomonadati</taxon>
        <taxon>Pseudomonadota</taxon>
        <taxon>Alphaproteobacteria</taxon>
        <taxon>Rhodobacterales</taxon>
        <taxon>Paracoccaceae</taxon>
        <taxon>Arenibacterium</taxon>
    </lineage>
</organism>
<proteinExistence type="predicted"/>
<evidence type="ECO:0000313" key="3">
    <source>
        <dbReference type="Proteomes" id="UP001191082"/>
    </source>
</evidence>
<dbReference type="PANTHER" id="PTHR37953:SF1">
    <property type="entry name" value="UPF0127 PROTEIN MJ1496"/>
    <property type="match status" value="1"/>
</dbReference>
<keyword evidence="3" id="KW-1185">Reference proteome</keyword>
<dbReference type="PANTHER" id="PTHR37953">
    <property type="entry name" value="UPF0127 PROTEIN MJ1496"/>
    <property type="match status" value="1"/>
</dbReference>
<protein>
    <submittedName>
        <fullName evidence="2">DUF192 domain-containing protein</fullName>
    </submittedName>
</protein>
<dbReference type="EMBL" id="VCPC01000001">
    <property type="protein sequence ID" value="TMV14453.1"/>
    <property type="molecule type" value="Genomic_DNA"/>
</dbReference>
<dbReference type="InterPro" id="IPR003795">
    <property type="entry name" value="DUF192"/>
</dbReference>
<dbReference type="RefSeq" id="WP_138861806.1">
    <property type="nucleotide sequence ID" value="NZ_VCPC01000001.1"/>
</dbReference>
<dbReference type="Proteomes" id="UP001191082">
    <property type="component" value="Unassembled WGS sequence"/>
</dbReference>
<reference evidence="2 3" key="1">
    <citation type="submission" date="2019-05" db="EMBL/GenBank/DDBJ databases">
        <title>Marivita sp. nov. isolated from sea sediment.</title>
        <authorList>
            <person name="Kim W."/>
        </authorList>
    </citation>
    <scope>NUCLEOTIDE SEQUENCE [LARGE SCALE GENOMIC DNA]</scope>
    <source>
        <strain evidence="2 3">CAU 1492</strain>
    </source>
</reference>
<keyword evidence="1" id="KW-0732">Signal</keyword>
<accession>A0ABY2XBR5</accession>
<dbReference type="Pfam" id="PF02643">
    <property type="entry name" value="DUF192"/>
    <property type="match status" value="1"/>
</dbReference>
<evidence type="ECO:0000313" key="2">
    <source>
        <dbReference type="EMBL" id="TMV14453.1"/>
    </source>
</evidence>
<comment type="caution">
    <text evidence="2">The sequence shown here is derived from an EMBL/GenBank/DDBJ whole genome shotgun (WGS) entry which is preliminary data.</text>
</comment>
<gene>
    <name evidence="2" type="ORF">FGK64_00225</name>
</gene>
<feature type="chain" id="PRO_5045896168" evidence="1">
    <location>
        <begin position="22"/>
        <end position="156"/>
    </location>
</feature>
<feature type="signal peptide" evidence="1">
    <location>
        <begin position="1"/>
        <end position="21"/>
    </location>
</feature>
<dbReference type="InterPro" id="IPR038695">
    <property type="entry name" value="Saro_0823-like_sf"/>
</dbReference>